<evidence type="ECO:0000313" key="3">
    <source>
        <dbReference type="Proteomes" id="UP000676917"/>
    </source>
</evidence>
<dbReference type="EMBL" id="BORP01000002">
    <property type="protein sequence ID" value="GIO26596.1"/>
    <property type="molecule type" value="Genomic_DNA"/>
</dbReference>
<keyword evidence="3" id="KW-1185">Reference proteome</keyword>
<feature type="transmembrane region" description="Helical" evidence="1">
    <location>
        <begin position="53"/>
        <end position="77"/>
    </location>
</feature>
<evidence type="ECO:0000313" key="2">
    <source>
        <dbReference type="EMBL" id="GIO26596.1"/>
    </source>
</evidence>
<accession>A0A919X6U3</accession>
<name>A0A919X6U3_9BACI</name>
<reference evidence="2" key="1">
    <citation type="submission" date="2021-03" db="EMBL/GenBank/DDBJ databases">
        <title>Antimicrobial resistance genes in bacteria isolated from Japanese honey, and their potential for conferring macrolide and lincosamide resistance in the American foulbrood pathogen Paenibacillus larvae.</title>
        <authorList>
            <person name="Okamoto M."/>
            <person name="Kumagai M."/>
            <person name="Kanamori H."/>
            <person name="Takamatsu D."/>
        </authorList>
    </citation>
    <scope>NUCLEOTIDE SEQUENCE</scope>
    <source>
        <strain evidence="2">J43TS3</strain>
    </source>
</reference>
<sequence>MGKVSFISGIVCIALGGILYTTERFIAVFQYGIEVVPVKLNGNGSLPSEPSMPAIFDNFFVGLLLFLGLALLAYGIVHTFKNNVHLK</sequence>
<proteinExistence type="predicted"/>
<keyword evidence="1" id="KW-0472">Membrane</keyword>
<gene>
    <name evidence="2" type="ORF">J43TS3_12070</name>
</gene>
<feature type="transmembrane region" description="Helical" evidence="1">
    <location>
        <begin position="7"/>
        <end position="33"/>
    </location>
</feature>
<protein>
    <submittedName>
        <fullName evidence="2">Uncharacterized protein</fullName>
    </submittedName>
</protein>
<comment type="caution">
    <text evidence="2">The sequence shown here is derived from an EMBL/GenBank/DDBJ whole genome shotgun (WGS) entry which is preliminary data.</text>
</comment>
<dbReference type="AlphaFoldDB" id="A0A919X6U3"/>
<keyword evidence="1" id="KW-0812">Transmembrane</keyword>
<evidence type="ECO:0000256" key="1">
    <source>
        <dbReference type="SAM" id="Phobius"/>
    </source>
</evidence>
<dbReference type="RefSeq" id="WP_212920117.1">
    <property type="nucleotide sequence ID" value="NZ_BORP01000002.1"/>
</dbReference>
<organism evidence="2 3">
    <name type="scientific">Ornithinibacillus bavariensis</name>
    <dbReference type="NCBI Taxonomy" id="545502"/>
    <lineage>
        <taxon>Bacteria</taxon>
        <taxon>Bacillati</taxon>
        <taxon>Bacillota</taxon>
        <taxon>Bacilli</taxon>
        <taxon>Bacillales</taxon>
        <taxon>Bacillaceae</taxon>
        <taxon>Ornithinibacillus</taxon>
    </lineage>
</organism>
<dbReference type="Proteomes" id="UP000676917">
    <property type="component" value="Unassembled WGS sequence"/>
</dbReference>
<keyword evidence="1" id="KW-1133">Transmembrane helix</keyword>